<proteinExistence type="predicted"/>
<evidence type="ECO:0000256" key="3">
    <source>
        <dbReference type="ARBA" id="ARBA00023015"/>
    </source>
</evidence>
<dbReference type="Gene3D" id="4.10.240.10">
    <property type="entry name" value="Zn(2)-C6 fungal-type DNA-binding domain"/>
    <property type="match status" value="1"/>
</dbReference>
<dbReference type="Pfam" id="PF00172">
    <property type="entry name" value="Zn_clus"/>
    <property type="match status" value="1"/>
</dbReference>
<dbReference type="InterPro" id="IPR001138">
    <property type="entry name" value="Zn2Cys6_DnaBD"/>
</dbReference>
<dbReference type="RefSeq" id="XP_033462194.1">
    <property type="nucleotide sequence ID" value="XM_033602469.1"/>
</dbReference>
<evidence type="ECO:0000256" key="5">
    <source>
        <dbReference type="ARBA" id="ARBA00023163"/>
    </source>
</evidence>
<keyword evidence="2" id="KW-0862">Zinc</keyword>
<dbReference type="GO" id="GO:0003677">
    <property type="term" value="F:DNA binding"/>
    <property type="evidence" value="ECO:0007669"/>
    <property type="project" value="UniProtKB-KW"/>
</dbReference>
<reference evidence="9" key="2">
    <citation type="submission" date="2020-04" db="EMBL/GenBank/DDBJ databases">
        <authorList>
            <consortium name="NCBI Genome Project"/>
        </authorList>
    </citation>
    <scope>NUCLEOTIDE SEQUENCE</scope>
    <source>
        <strain evidence="9">CBS 342.82</strain>
    </source>
</reference>
<feature type="domain" description="Zn(2)-C6 fungal-type" evidence="7">
    <location>
        <begin position="20"/>
        <end position="48"/>
    </location>
</feature>
<dbReference type="AlphaFoldDB" id="A0A6J3MBC2"/>
<dbReference type="PANTHER" id="PTHR36206">
    <property type="entry name" value="ASPERCRYPTIN BIOSYNTHESIS CLUSTER-SPECIFIC TRANSCRIPTION REGULATOR ATNN-RELATED"/>
    <property type="match status" value="1"/>
</dbReference>
<evidence type="ECO:0000256" key="4">
    <source>
        <dbReference type="ARBA" id="ARBA00023125"/>
    </source>
</evidence>
<dbReference type="PROSITE" id="PS00463">
    <property type="entry name" value="ZN2_CY6_FUNGAL_1"/>
    <property type="match status" value="1"/>
</dbReference>
<dbReference type="PANTHER" id="PTHR36206:SF12">
    <property type="entry name" value="ASPERCRYPTIN BIOSYNTHESIS CLUSTER-SPECIFIC TRANSCRIPTION REGULATOR ATNN-RELATED"/>
    <property type="match status" value="1"/>
</dbReference>
<evidence type="ECO:0000256" key="1">
    <source>
        <dbReference type="ARBA" id="ARBA00022723"/>
    </source>
</evidence>
<dbReference type="GeneID" id="54360269"/>
<reference evidence="9" key="1">
    <citation type="submission" date="2020-01" db="EMBL/GenBank/DDBJ databases">
        <authorList>
            <consortium name="DOE Joint Genome Institute"/>
            <person name="Haridas S."/>
            <person name="Albert R."/>
            <person name="Binder M."/>
            <person name="Bloem J."/>
            <person name="Labutti K."/>
            <person name="Salamov A."/>
            <person name="Andreopoulos B."/>
            <person name="Baker S.E."/>
            <person name="Barry K."/>
            <person name="Bills G."/>
            <person name="Bluhm B.H."/>
            <person name="Cannon C."/>
            <person name="Castanera R."/>
            <person name="Culley D.E."/>
            <person name="Daum C."/>
            <person name="Ezra D."/>
            <person name="Gonzalez J.B."/>
            <person name="Henrissat B."/>
            <person name="Kuo A."/>
            <person name="Liang C."/>
            <person name="Lipzen A."/>
            <person name="Lutzoni F."/>
            <person name="Magnuson J."/>
            <person name="Mondo S."/>
            <person name="Nolan M."/>
            <person name="Ohm R."/>
            <person name="Pangilinan J."/>
            <person name="Park H.-J."/>
            <person name="Ramirez L."/>
            <person name="Alfaro M."/>
            <person name="Sun H."/>
            <person name="Tritt A."/>
            <person name="Yoshinaga Y."/>
            <person name="Zwiers L.-H."/>
            <person name="Turgeon B.G."/>
            <person name="Goodwin S.B."/>
            <person name="Spatafora J.W."/>
            <person name="Crous P.W."/>
            <person name="Grigoriev I.V."/>
        </authorList>
    </citation>
    <scope>NUCLEOTIDE SEQUENCE</scope>
    <source>
        <strain evidence="9">CBS 342.82</strain>
    </source>
</reference>
<evidence type="ECO:0000313" key="8">
    <source>
        <dbReference type="Proteomes" id="UP000504637"/>
    </source>
</evidence>
<accession>A0A6J3MBC2</accession>
<evidence type="ECO:0000256" key="6">
    <source>
        <dbReference type="ARBA" id="ARBA00023242"/>
    </source>
</evidence>
<keyword evidence="6" id="KW-0539">Nucleus</keyword>
<keyword evidence="1" id="KW-0479">Metal-binding</keyword>
<dbReference type="SUPFAM" id="SSF57701">
    <property type="entry name" value="Zn2/Cys6 DNA-binding domain"/>
    <property type="match status" value="1"/>
</dbReference>
<keyword evidence="8" id="KW-1185">Reference proteome</keyword>
<organism evidence="9">
    <name type="scientific">Dissoconium aciculare CBS 342.82</name>
    <dbReference type="NCBI Taxonomy" id="1314786"/>
    <lineage>
        <taxon>Eukaryota</taxon>
        <taxon>Fungi</taxon>
        <taxon>Dikarya</taxon>
        <taxon>Ascomycota</taxon>
        <taxon>Pezizomycotina</taxon>
        <taxon>Dothideomycetes</taxon>
        <taxon>Dothideomycetidae</taxon>
        <taxon>Mycosphaerellales</taxon>
        <taxon>Dissoconiaceae</taxon>
        <taxon>Dissoconium</taxon>
    </lineage>
</organism>
<evidence type="ECO:0000256" key="2">
    <source>
        <dbReference type="ARBA" id="ARBA00022833"/>
    </source>
</evidence>
<keyword evidence="3" id="KW-0805">Transcription regulation</keyword>
<evidence type="ECO:0000313" key="9">
    <source>
        <dbReference type="RefSeq" id="XP_033462194.1"/>
    </source>
</evidence>
<dbReference type="SMART" id="SM00066">
    <property type="entry name" value="GAL4"/>
    <property type="match status" value="1"/>
</dbReference>
<dbReference type="InterPro" id="IPR036864">
    <property type="entry name" value="Zn2-C6_fun-type_DNA-bd_sf"/>
</dbReference>
<dbReference type="GO" id="GO:0000981">
    <property type="term" value="F:DNA-binding transcription factor activity, RNA polymerase II-specific"/>
    <property type="evidence" value="ECO:0007669"/>
    <property type="project" value="InterPro"/>
</dbReference>
<gene>
    <name evidence="9" type="ORF">K489DRAFT_352409</name>
</gene>
<keyword evidence="5" id="KW-0804">Transcription</keyword>
<dbReference type="PROSITE" id="PS50048">
    <property type="entry name" value="ZN2_CY6_FUNGAL_2"/>
    <property type="match status" value="1"/>
</dbReference>
<name>A0A6J3MBC2_9PEZI</name>
<reference evidence="9" key="3">
    <citation type="submission" date="2025-08" db="UniProtKB">
        <authorList>
            <consortium name="RefSeq"/>
        </authorList>
    </citation>
    <scope>IDENTIFICATION</scope>
    <source>
        <strain evidence="9">CBS 342.82</strain>
    </source>
</reference>
<dbReference type="Proteomes" id="UP000504637">
    <property type="component" value="Unplaced"/>
</dbReference>
<dbReference type="InterPro" id="IPR052360">
    <property type="entry name" value="Transcr_Regulatory_Proteins"/>
</dbReference>
<dbReference type="GO" id="GO:0008270">
    <property type="term" value="F:zinc ion binding"/>
    <property type="evidence" value="ECO:0007669"/>
    <property type="project" value="InterPro"/>
</dbReference>
<sequence>MARDVMFVSSNSIKTKVKTGCGTCRIRKVKCDEGKPCCGNCVDTGRRCDGYKSAFRNYTRKPTSGTQDGTGTARPCVGSQPSLPASMTGNPAHDVGLLNQYFSTKTLFDVQLDCKEEARDVLEASLTDPAIQHAISSLVSLRAHLAANGGAAATAAAQSTGSGHDHSTLEYCIALRAIATNLSSQGPHALRSALLCCQIFISIEQARQNFAVMAQHMVQGLNIMREYRARPSLDPTGTTLLSSREDLPLLDVFLIKMFAAPCRQSEPPTPSAATAPPDDGAFGYPTPPQEPCMSYSNLRVLAPDQRAELNKIAASTLDFLNRASRVQSAADALQLLPTKTSLLAALQAWPSGFDTGHMMDMQAAGPEPIATSFLRLFHRVLNVILLGAVSHSPSFAVDLQEEKSRLLEIADGIDERLKTFGSSRDGAGVSP</sequence>
<dbReference type="OrthoDB" id="3172332at2759"/>
<keyword evidence="4" id="KW-0238">DNA-binding</keyword>
<evidence type="ECO:0000259" key="7">
    <source>
        <dbReference type="PROSITE" id="PS50048"/>
    </source>
</evidence>
<protein>
    <recommendedName>
        <fullName evidence="7">Zn(2)-C6 fungal-type domain-containing protein</fullName>
    </recommendedName>
</protein>
<dbReference type="CDD" id="cd00067">
    <property type="entry name" value="GAL4"/>
    <property type="match status" value="1"/>
</dbReference>